<evidence type="ECO:0000256" key="1">
    <source>
        <dbReference type="ARBA" id="ARBA00023002"/>
    </source>
</evidence>
<dbReference type="AlphaFoldDB" id="A0A137PJ29"/>
<keyword evidence="3" id="KW-1185">Reference proteome</keyword>
<dbReference type="PANTHER" id="PTHR35870">
    <property type="entry name" value="PROTEIN, PUTATIVE (AFU_ORTHOLOGUE AFUA_5G03330)-RELATED"/>
    <property type="match status" value="1"/>
</dbReference>
<sequence>MMNNLNQNDPLSKLKDLVEYNNKFKITSTDKTSKHYMNHTIHVLCLMYYCGASPDQLQKYHDQDISNFEKLPAPNLRITRENWRNHMRKSKNYRDYLDFFQHEISQLGALDTFQTYFPILIPTLAGAALHPLIHISYGIEFNLPQLLAEGLAYACCYNLSIENIIRDSPLTSEFLTISNIFDQISSLYSPKVGEEFNIMSRVRSVIKKYGREISLLVSSWELKPRDENLREKLNELTTWSIKLFAESNHKNHFDFILVHQIEAIQSFRVLSPLLTIEDKTKLLRLNFATLLMLFLAQGSPKLNSASILDYKPDYLVDIRTWKDLLSEIIIEPDEHLIPLIRALYQFDKETGYKDTSYNFNVALKTFEAFKLGGGWSYRGIGYYQRKSNL</sequence>
<dbReference type="Pfam" id="PF14027">
    <property type="entry name" value="Questin_oxidase"/>
    <property type="match status" value="1"/>
</dbReference>
<accession>A0A137PJ29</accession>
<dbReference type="STRING" id="796925.A0A137PJ29"/>
<organism evidence="2 3">
    <name type="scientific">Conidiobolus coronatus (strain ATCC 28846 / CBS 209.66 / NRRL 28638)</name>
    <name type="common">Delacroixia coronata</name>
    <dbReference type="NCBI Taxonomy" id="796925"/>
    <lineage>
        <taxon>Eukaryota</taxon>
        <taxon>Fungi</taxon>
        <taxon>Fungi incertae sedis</taxon>
        <taxon>Zoopagomycota</taxon>
        <taxon>Entomophthoromycotina</taxon>
        <taxon>Entomophthoromycetes</taxon>
        <taxon>Entomophthorales</taxon>
        <taxon>Ancylistaceae</taxon>
        <taxon>Conidiobolus</taxon>
    </lineage>
</organism>
<evidence type="ECO:0000313" key="2">
    <source>
        <dbReference type="EMBL" id="KXN75002.1"/>
    </source>
</evidence>
<gene>
    <name evidence="2" type="ORF">CONCODRAFT_1790</name>
</gene>
<dbReference type="EMBL" id="KQ964418">
    <property type="protein sequence ID" value="KXN75002.1"/>
    <property type="molecule type" value="Genomic_DNA"/>
</dbReference>
<protein>
    <submittedName>
        <fullName evidence="2">Uncharacterized protein</fullName>
    </submittedName>
</protein>
<reference evidence="2 3" key="1">
    <citation type="journal article" date="2015" name="Genome Biol. Evol.">
        <title>Phylogenomic analyses indicate that early fungi evolved digesting cell walls of algal ancestors of land plants.</title>
        <authorList>
            <person name="Chang Y."/>
            <person name="Wang S."/>
            <person name="Sekimoto S."/>
            <person name="Aerts A.L."/>
            <person name="Choi C."/>
            <person name="Clum A."/>
            <person name="LaButti K.M."/>
            <person name="Lindquist E.A."/>
            <person name="Yee Ngan C."/>
            <person name="Ohm R.A."/>
            <person name="Salamov A.A."/>
            <person name="Grigoriev I.V."/>
            <person name="Spatafora J.W."/>
            <person name="Berbee M.L."/>
        </authorList>
    </citation>
    <scope>NUCLEOTIDE SEQUENCE [LARGE SCALE GENOMIC DNA]</scope>
    <source>
        <strain evidence="2 3">NRRL 28638</strain>
    </source>
</reference>
<dbReference type="PANTHER" id="PTHR35870:SF1">
    <property type="entry name" value="PROTEIN, PUTATIVE (AFU_ORTHOLOGUE AFUA_5G03330)-RELATED"/>
    <property type="match status" value="1"/>
</dbReference>
<name>A0A137PJ29_CONC2</name>
<dbReference type="OrthoDB" id="10004862at2759"/>
<keyword evidence="1" id="KW-0560">Oxidoreductase</keyword>
<dbReference type="Proteomes" id="UP000070444">
    <property type="component" value="Unassembled WGS sequence"/>
</dbReference>
<dbReference type="GO" id="GO:0016491">
    <property type="term" value="F:oxidoreductase activity"/>
    <property type="evidence" value="ECO:0007669"/>
    <property type="project" value="UniProtKB-KW"/>
</dbReference>
<dbReference type="OMA" id="FEELAWM"/>
<dbReference type="InterPro" id="IPR025337">
    <property type="entry name" value="Questin_oxidase-like"/>
</dbReference>
<proteinExistence type="predicted"/>
<evidence type="ECO:0000313" key="3">
    <source>
        <dbReference type="Proteomes" id="UP000070444"/>
    </source>
</evidence>